<evidence type="ECO:0000313" key="2">
    <source>
        <dbReference type="Proteomes" id="UP000789739"/>
    </source>
</evidence>
<dbReference type="AlphaFoldDB" id="A0A9N8VFB0"/>
<gene>
    <name evidence="1" type="ORF">PBRASI_LOCUS200</name>
</gene>
<protein>
    <submittedName>
        <fullName evidence="1">9760_t:CDS:1</fullName>
    </submittedName>
</protein>
<reference evidence="1" key="1">
    <citation type="submission" date="2021-06" db="EMBL/GenBank/DDBJ databases">
        <authorList>
            <person name="Kallberg Y."/>
            <person name="Tangrot J."/>
            <person name="Rosling A."/>
        </authorList>
    </citation>
    <scope>NUCLEOTIDE SEQUENCE</scope>
    <source>
        <strain evidence="1">BR232B</strain>
    </source>
</reference>
<evidence type="ECO:0000313" key="1">
    <source>
        <dbReference type="EMBL" id="CAG8454020.1"/>
    </source>
</evidence>
<proteinExistence type="predicted"/>
<sequence length="88" mass="10247">MEIEATGYKIQKKRVGIYVMHDIDKLTDGVQKVLISKDEFQKGLKGNTDHLRELILMGNVKNLDLNEDVQWTLHTLNERLHVNRYGRA</sequence>
<organism evidence="1 2">
    <name type="scientific">Paraglomus brasilianum</name>
    <dbReference type="NCBI Taxonomy" id="144538"/>
    <lineage>
        <taxon>Eukaryota</taxon>
        <taxon>Fungi</taxon>
        <taxon>Fungi incertae sedis</taxon>
        <taxon>Mucoromycota</taxon>
        <taxon>Glomeromycotina</taxon>
        <taxon>Glomeromycetes</taxon>
        <taxon>Paraglomerales</taxon>
        <taxon>Paraglomeraceae</taxon>
        <taxon>Paraglomus</taxon>
    </lineage>
</organism>
<keyword evidence="2" id="KW-1185">Reference proteome</keyword>
<name>A0A9N8VFB0_9GLOM</name>
<dbReference type="Proteomes" id="UP000789739">
    <property type="component" value="Unassembled WGS sequence"/>
</dbReference>
<accession>A0A9N8VFB0</accession>
<dbReference type="EMBL" id="CAJVPI010000009">
    <property type="protein sequence ID" value="CAG8454020.1"/>
    <property type="molecule type" value="Genomic_DNA"/>
</dbReference>
<comment type="caution">
    <text evidence="1">The sequence shown here is derived from an EMBL/GenBank/DDBJ whole genome shotgun (WGS) entry which is preliminary data.</text>
</comment>